<dbReference type="EMBL" id="CAEKKB010000006">
    <property type="protein sequence ID" value="CAB4314999.1"/>
    <property type="molecule type" value="Genomic_DNA"/>
</dbReference>
<dbReference type="AlphaFoldDB" id="A0A6J5V6H7"/>
<evidence type="ECO:0000313" key="4">
    <source>
        <dbReference type="Proteomes" id="UP000507222"/>
    </source>
</evidence>
<reference evidence="5" key="1">
    <citation type="journal article" date="2020" name="Genome Biol.">
        <title>Gamete binning: chromosome-level and haplotype-resolved genome assembly enabled by high-throughput single-cell sequencing of gamete genomes.</title>
        <authorList>
            <person name="Campoy J.A."/>
            <person name="Sun H."/>
            <person name="Goel M."/>
            <person name="Jiao W.-B."/>
            <person name="Folz-Donahue K."/>
            <person name="Wang N."/>
            <person name="Rubio M."/>
            <person name="Liu C."/>
            <person name="Kukat C."/>
            <person name="Ruiz D."/>
            <person name="Huettel B."/>
            <person name="Schneeberger K."/>
        </authorList>
    </citation>
    <scope>NUCLEOTIDE SEQUENCE [LARGE SCALE GENOMIC DNA]</scope>
    <source>
        <strain evidence="5">cv. Rojo Pasion</strain>
    </source>
</reference>
<reference evidence="2 4" key="2">
    <citation type="submission" date="2020-05" db="EMBL/GenBank/DDBJ databases">
        <authorList>
            <person name="Campoy J."/>
            <person name="Schneeberger K."/>
            <person name="Spophaly S."/>
        </authorList>
    </citation>
    <scope>NUCLEOTIDE SEQUENCE [LARGE SCALE GENOMIC DNA]</scope>
    <source>
        <strain evidence="2">PruArmRojPasFocal</strain>
    </source>
</reference>
<evidence type="ECO:0000313" key="5">
    <source>
        <dbReference type="Proteomes" id="UP000507245"/>
    </source>
</evidence>
<dbReference type="EMBL" id="CAEKDK010000006">
    <property type="protein sequence ID" value="CAB4284579.1"/>
    <property type="molecule type" value="Genomic_DNA"/>
</dbReference>
<dbReference type="Proteomes" id="UP000507245">
    <property type="component" value="Unassembled WGS sequence"/>
</dbReference>
<dbReference type="Proteomes" id="UP000507222">
    <property type="component" value="Unassembled WGS sequence"/>
</dbReference>
<protein>
    <submittedName>
        <fullName evidence="2">Uncharacterized protein</fullName>
    </submittedName>
</protein>
<accession>A0A6J5V6H7</accession>
<evidence type="ECO:0000313" key="1">
    <source>
        <dbReference type="EMBL" id="CAB4284576.1"/>
    </source>
</evidence>
<keyword evidence="5" id="KW-1185">Reference proteome</keyword>
<evidence type="ECO:0000313" key="3">
    <source>
        <dbReference type="EMBL" id="CAB4314999.1"/>
    </source>
</evidence>
<sequence length="77" mass="8818">MSGGDLRRPPQVLNFQVLHRRPMSKQISGHFLENGFWQKPPFLFGTSRCCRSRIEFLNLLDASFSMFLPPTILAPSP</sequence>
<evidence type="ECO:0000313" key="2">
    <source>
        <dbReference type="EMBL" id="CAB4284579.1"/>
    </source>
</evidence>
<gene>
    <name evidence="1" type="ORF">CURHAP_LOCUS40141</name>
    <name evidence="2" type="ORF">CURHAP_LOCUS40148</name>
    <name evidence="3" type="ORF">ORAREDHAP_LOCUS39550</name>
</gene>
<proteinExistence type="predicted"/>
<organism evidence="2 4">
    <name type="scientific">Prunus armeniaca</name>
    <name type="common">Apricot</name>
    <name type="synonym">Armeniaca vulgaris</name>
    <dbReference type="NCBI Taxonomy" id="36596"/>
    <lineage>
        <taxon>Eukaryota</taxon>
        <taxon>Viridiplantae</taxon>
        <taxon>Streptophyta</taxon>
        <taxon>Embryophyta</taxon>
        <taxon>Tracheophyta</taxon>
        <taxon>Spermatophyta</taxon>
        <taxon>Magnoliopsida</taxon>
        <taxon>eudicotyledons</taxon>
        <taxon>Gunneridae</taxon>
        <taxon>Pentapetalae</taxon>
        <taxon>rosids</taxon>
        <taxon>fabids</taxon>
        <taxon>Rosales</taxon>
        <taxon>Rosaceae</taxon>
        <taxon>Amygdaloideae</taxon>
        <taxon>Amygdaleae</taxon>
        <taxon>Prunus</taxon>
    </lineage>
</organism>
<name>A0A6J5V6H7_PRUAR</name>
<dbReference type="EMBL" id="CAEKDK010000006">
    <property type="protein sequence ID" value="CAB4284576.1"/>
    <property type="molecule type" value="Genomic_DNA"/>
</dbReference>